<dbReference type="SUPFAM" id="SSF48208">
    <property type="entry name" value="Six-hairpin glycosidases"/>
    <property type="match status" value="1"/>
</dbReference>
<dbReference type="InterPro" id="IPR008928">
    <property type="entry name" value="6-hairpin_glycosidase_sf"/>
</dbReference>
<dbReference type="GO" id="GO:0005975">
    <property type="term" value="P:carbohydrate metabolic process"/>
    <property type="evidence" value="ECO:0007669"/>
    <property type="project" value="InterPro"/>
</dbReference>
<sequence length="880" mass="99836">MADQPKWWDQLKNLTLEDNADVDYDGQLMSSYRGKVLGHNVPEFGYKLALSHKFTCHPTAWSYPPLSQVPSLVGLSVRYLMYYKQLREKDKKPCMDFFNQNSLHQVYGVPLGGIGGGTINRGWKGDFCKWQLKPGIYTFNNPLADQFIVTVRRNNKTVYQQVLSVQSPPSNTLKTWNWRFCGDQAYYCGLYPRAWTVYHLRGQNIVLTCQQISPVFPHDYKDTSLPTAVFAWHIQNNNSETVEVSITMSMENGTGCRNLRKSGSGLWHENFTCGVAKGVTMHNNSYPDMPYTMNVTASQREGVNVTQCNSFNPTGDGNEVWGPLLQNGTLYSKAEKSRPTDRGEVTACAVSASCHVTANSSNGQVEFCLAWDMPEIYFGDHQRQYKRRYTRYFGSSGDAGPPIADYALSNYHEWEQKIEQWQQPILSNSRLPAWYKSALFNELYYVTDGGTVWLEVGDEDGKTPNGHDVSSNGNSHSNGTVTHKNAVTSHISEDDIHKLDFFKEYGKFAYLEGQEYKMYNTYDVHFYASIALAHLWPKLELSVQYDIAASILHANPTRRKYLMDGDWAPAKTANVVPHDIGCPDDEPWMEVNTYFVHDTADWRDLNPKFVLQAFRDFYLTKDRAFLQTVWPICKIVMRQSLKHDKDGDGLIENSGGADQTFDGWCVTGPSAYCGGLWIAALRCMIAAAVELDLVDEAEKYSDLLKRATESYQKHLWNGKYFNYDCSSNQRHSTSVMADQCAGQWILFSSGIDDVLPDEQVKSALTTVFKLNVKSYDNGTRGAVNGMRPNGRVDESSVQSNEVWTGVTYALAATMIHKGMIQEAFQTASGIYRTCWQRYGMSYQTPEAFKRSNTFRSLAYMRPLSIWGMQHALECQDSKNE</sequence>
<name>A0A6F9DE42_9ASCI</name>
<evidence type="ECO:0000256" key="2">
    <source>
        <dbReference type="SAM" id="MobiDB-lite"/>
    </source>
</evidence>
<evidence type="ECO:0000256" key="1">
    <source>
        <dbReference type="PIRNR" id="PIRNR028944"/>
    </source>
</evidence>
<dbReference type="InterPro" id="IPR012341">
    <property type="entry name" value="6hp_glycosidase-like_sf"/>
</dbReference>
<dbReference type="InterPro" id="IPR006775">
    <property type="entry name" value="GH116_catalytic"/>
</dbReference>
<feature type="domain" description="Glycosyl-hydrolase family 116 catalytic region" evidence="3">
    <location>
        <begin position="506"/>
        <end position="868"/>
    </location>
</feature>
<dbReference type="Gene3D" id="1.50.10.10">
    <property type="match status" value="1"/>
</dbReference>
<keyword evidence="1" id="KW-0378">Hydrolase</keyword>
<feature type="domain" description="Glycosyl-hydrolase family 116 N-terminal" evidence="4">
    <location>
        <begin position="108"/>
        <end position="414"/>
    </location>
</feature>
<dbReference type="PIRSF" id="PIRSF028944">
    <property type="entry name" value="Beta_gluc_GBA2"/>
    <property type="match status" value="1"/>
</dbReference>
<organism evidence="5">
    <name type="scientific">Phallusia mammillata</name>
    <dbReference type="NCBI Taxonomy" id="59560"/>
    <lineage>
        <taxon>Eukaryota</taxon>
        <taxon>Metazoa</taxon>
        <taxon>Chordata</taxon>
        <taxon>Tunicata</taxon>
        <taxon>Ascidiacea</taxon>
        <taxon>Phlebobranchia</taxon>
        <taxon>Ascidiidae</taxon>
        <taxon>Phallusia</taxon>
    </lineage>
</organism>
<dbReference type="Pfam" id="PF04685">
    <property type="entry name" value="DUF608"/>
    <property type="match status" value="1"/>
</dbReference>
<dbReference type="PANTHER" id="PTHR12654">
    <property type="entry name" value="BILE ACID BETA-GLUCOSIDASE-RELATED"/>
    <property type="match status" value="1"/>
</dbReference>
<proteinExistence type="evidence at transcript level"/>
<evidence type="ECO:0000259" key="4">
    <source>
        <dbReference type="Pfam" id="PF12215"/>
    </source>
</evidence>
<dbReference type="Pfam" id="PF12215">
    <property type="entry name" value="Glyco_hydr_116N"/>
    <property type="match status" value="1"/>
</dbReference>
<dbReference type="GO" id="GO:0016020">
    <property type="term" value="C:membrane"/>
    <property type="evidence" value="ECO:0007669"/>
    <property type="project" value="InterPro"/>
</dbReference>
<feature type="region of interest" description="Disordered" evidence="2">
    <location>
        <begin position="461"/>
        <end position="480"/>
    </location>
</feature>
<keyword evidence="1" id="KW-0326">Glycosidase</keyword>
<protein>
    <recommendedName>
        <fullName evidence="1">Non-lysosomal glucosylceramidase</fullName>
        <shortName evidence="1">NLGase</shortName>
        <ecNumber evidence="1">3.2.1.45</ecNumber>
    </recommendedName>
</protein>
<evidence type="ECO:0000259" key="3">
    <source>
        <dbReference type="Pfam" id="PF04685"/>
    </source>
</evidence>
<dbReference type="InterPro" id="IPR014551">
    <property type="entry name" value="B_Glucosidase_GBA2-typ"/>
</dbReference>
<dbReference type="EMBL" id="LR785386">
    <property type="protein sequence ID" value="CAB3248405.1"/>
    <property type="molecule type" value="mRNA"/>
</dbReference>
<dbReference type="InterPro" id="IPR024462">
    <property type="entry name" value="GH116_N"/>
</dbReference>
<evidence type="ECO:0000313" key="5">
    <source>
        <dbReference type="EMBL" id="CAB3248405.1"/>
    </source>
</evidence>
<keyword evidence="1" id="KW-0472">Membrane</keyword>
<dbReference type="GO" id="GO:0006680">
    <property type="term" value="P:glucosylceramide catabolic process"/>
    <property type="evidence" value="ECO:0007669"/>
    <property type="project" value="InterPro"/>
</dbReference>
<keyword evidence="1" id="KW-0443">Lipid metabolism</keyword>
<dbReference type="InterPro" id="IPR052566">
    <property type="entry name" value="Non-lysos_glucosylceramidase"/>
</dbReference>
<feature type="compositionally biased region" description="Polar residues" evidence="2">
    <location>
        <begin position="468"/>
        <end position="480"/>
    </location>
</feature>
<reference evidence="5" key="1">
    <citation type="submission" date="2020-04" db="EMBL/GenBank/DDBJ databases">
        <authorList>
            <person name="Neveu A P."/>
        </authorList>
    </citation>
    <scope>NUCLEOTIDE SEQUENCE</scope>
    <source>
        <tissue evidence="5">Whole embryo</tissue>
    </source>
</reference>
<dbReference type="GO" id="GO:0007417">
    <property type="term" value="P:central nervous system development"/>
    <property type="evidence" value="ECO:0007669"/>
    <property type="project" value="TreeGrafter"/>
</dbReference>
<dbReference type="GO" id="GO:0008422">
    <property type="term" value="F:beta-glucosidase activity"/>
    <property type="evidence" value="ECO:0007669"/>
    <property type="project" value="TreeGrafter"/>
</dbReference>
<accession>A0A6F9DE42</accession>
<comment type="function">
    <text evidence="1">Non-lysosomal glucosylceramidase that catalyzes the hydrolysis of glucosylceramide (GlcCer) to free glucose and ceramide.</text>
</comment>
<dbReference type="EC" id="3.2.1.45" evidence="1"/>
<gene>
    <name evidence="5" type="primary">Gba2</name>
</gene>
<comment type="similarity">
    <text evidence="1">Belongs to the non-lysosomal glucosylceramidase family.</text>
</comment>
<comment type="catalytic activity">
    <reaction evidence="1">
        <text>a beta-D-glucosyl-(1&lt;-&gt;1')-N-acylsphing-4-enine + H2O = an N-acylsphing-4-enine + D-glucose</text>
        <dbReference type="Rhea" id="RHEA:13269"/>
        <dbReference type="ChEBI" id="CHEBI:4167"/>
        <dbReference type="ChEBI" id="CHEBI:15377"/>
        <dbReference type="ChEBI" id="CHEBI:22801"/>
        <dbReference type="ChEBI" id="CHEBI:52639"/>
        <dbReference type="EC" id="3.2.1.45"/>
    </reaction>
</comment>
<dbReference type="AlphaFoldDB" id="A0A6F9DE42"/>
<dbReference type="GO" id="GO:0004348">
    <property type="term" value="F:glucosylceramidase activity"/>
    <property type="evidence" value="ECO:0007669"/>
    <property type="project" value="UniProtKB-EC"/>
</dbReference>
<dbReference type="PANTHER" id="PTHR12654:SF0">
    <property type="entry name" value="NON-LYSOSOMAL GLUCOSYLCERAMIDASE"/>
    <property type="match status" value="1"/>
</dbReference>